<organism evidence="2 3">
    <name type="scientific">Acidianus brierleyi</name>
    <dbReference type="NCBI Taxonomy" id="41673"/>
    <lineage>
        <taxon>Archaea</taxon>
        <taxon>Thermoproteota</taxon>
        <taxon>Thermoprotei</taxon>
        <taxon>Sulfolobales</taxon>
        <taxon>Sulfolobaceae</taxon>
        <taxon>Acidianus</taxon>
    </lineage>
</organism>
<dbReference type="KEGG" id="abri:DFR85_00350"/>
<evidence type="ECO:0008006" key="4">
    <source>
        <dbReference type="Google" id="ProtNLM"/>
    </source>
</evidence>
<gene>
    <name evidence="2" type="ORF">DFR85_00350</name>
</gene>
<keyword evidence="1" id="KW-0812">Transmembrane</keyword>
<dbReference type="Pfam" id="PF06053">
    <property type="entry name" value="DUF929"/>
    <property type="match status" value="1"/>
</dbReference>
<feature type="transmembrane region" description="Helical" evidence="1">
    <location>
        <begin position="6"/>
        <end position="23"/>
    </location>
</feature>
<accession>A0A2U9IB94</accession>
<keyword evidence="1" id="KW-0472">Membrane</keyword>
<feature type="transmembrane region" description="Helical" evidence="1">
    <location>
        <begin position="30"/>
        <end position="49"/>
    </location>
</feature>
<dbReference type="AlphaFoldDB" id="A0A2U9IB94"/>
<name>A0A2U9IB94_9CREN</name>
<dbReference type="EMBL" id="CP029289">
    <property type="protein sequence ID" value="AWR93288.1"/>
    <property type="molecule type" value="Genomic_DNA"/>
</dbReference>
<dbReference type="InterPro" id="IPR009272">
    <property type="entry name" value="DUF929"/>
</dbReference>
<proteinExistence type="predicted"/>
<protein>
    <recommendedName>
        <fullName evidence="4">DUF929 domain-containing protein</fullName>
    </recommendedName>
</protein>
<keyword evidence="1" id="KW-1133">Transmembrane helix</keyword>
<evidence type="ECO:0000313" key="2">
    <source>
        <dbReference type="EMBL" id="AWR93288.1"/>
    </source>
</evidence>
<evidence type="ECO:0000256" key="1">
    <source>
        <dbReference type="SAM" id="Phobius"/>
    </source>
</evidence>
<sequence length="268" mass="30452">MGYCNNNYKLIFFLFIFLFYQYGAIMRRSITAIVFAIAIIFIILFSYWGNVISLFMPDPLNHLVKVANRDFAGNSTEIYFISWYGCPYGATLSWPLYVMLRHYGNVSVQPHYSIFESDIGEPVPGLIFTNFSSNSSIQFHYIYLYNQYLNATPNGTKITNLVQYGLEIIKNKTPEWVYSLVEKYEVNEPLAGFMLSVVNSGNPPHIATVLIITDPKGTWMLIGYPSSLTPGQILSISTNSTSLLKDINSGNVPSSIYSYYEKLEETLD</sequence>
<evidence type="ECO:0000313" key="3">
    <source>
        <dbReference type="Proteomes" id="UP000248044"/>
    </source>
</evidence>
<keyword evidence="3" id="KW-1185">Reference proteome</keyword>
<reference evidence="2 3" key="1">
    <citation type="submission" date="2018-05" db="EMBL/GenBank/DDBJ databases">
        <title>Complete Genome Sequences of Extremely Thermoacidophilic, Metal-Mobilizing Type-Strain Members of the Archaeal Family Sulfolobaceae: Acidianus brierleyi DSM-1651T, Acidianus sulfidivorans DSM-18786T, Metallosphaera hakonensis DSM-7519T, and Metallosphaera prunae DSM-10039T.</title>
        <authorList>
            <person name="Counts J.A."/>
            <person name="Kelly R.M."/>
        </authorList>
    </citation>
    <scope>NUCLEOTIDE SEQUENCE [LARGE SCALE GENOMIC DNA]</scope>
    <source>
        <strain evidence="2 3">DSM 1651</strain>
    </source>
</reference>
<dbReference type="Proteomes" id="UP000248044">
    <property type="component" value="Chromosome"/>
</dbReference>